<reference evidence="2" key="1">
    <citation type="submission" date="2023-05" db="EMBL/GenBank/DDBJ databases">
        <title>Comparative genomics of Bacillaceae isolates and their secondary metabolite potential.</title>
        <authorList>
            <person name="Song L."/>
            <person name="Nielsen L.J."/>
            <person name="Mohite O."/>
            <person name="Xu X."/>
            <person name="Weber T."/>
            <person name="Kovacs A.T."/>
        </authorList>
    </citation>
    <scope>NUCLEOTIDE SEQUENCE</scope>
    <source>
        <strain evidence="2">XLM17</strain>
    </source>
</reference>
<sequence>MVFTLPFIGSILVYLLIKLMTKNKRKSIHKALDYTTILYIISVHFLIITLSGKSLSWLIILFMILIAMVFVVVHWKVKQEIILKKVVKGFWRFNFIIFFLAYITLTLYGLIYRAITFTFVS</sequence>
<feature type="transmembrane region" description="Helical" evidence="1">
    <location>
        <begin position="57"/>
        <end position="77"/>
    </location>
</feature>
<organism evidence="2 3">
    <name type="scientific">Neobacillus novalis</name>
    <dbReference type="NCBI Taxonomy" id="220687"/>
    <lineage>
        <taxon>Bacteria</taxon>
        <taxon>Bacillati</taxon>
        <taxon>Bacillota</taxon>
        <taxon>Bacilli</taxon>
        <taxon>Bacillales</taxon>
        <taxon>Bacillaceae</taxon>
        <taxon>Neobacillus</taxon>
    </lineage>
</organism>
<dbReference type="RefSeq" id="WP_235845454.1">
    <property type="nucleotide sequence ID" value="NZ_CP126114.1"/>
</dbReference>
<feature type="transmembrane region" description="Helical" evidence="1">
    <location>
        <begin position="33"/>
        <end position="51"/>
    </location>
</feature>
<dbReference type="KEGG" id="nnv:QNH39_09150"/>
<dbReference type="EMBL" id="CP126114">
    <property type="protein sequence ID" value="WHY87984.1"/>
    <property type="molecule type" value="Genomic_DNA"/>
</dbReference>
<feature type="transmembrane region" description="Helical" evidence="1">
    <location>
        <begin position="89"/>
        <end position="111"/>
    </location>
</feature>
<dbReference type="AlphaFoldDB" id="A0AA95MT17"/>
<name>A0AA95MT17_9BACI</name>
<keyword evidence="1" id="KW-0472">Membrane</keyword>
<keyword evidence="1" id="KW-1133">Transmembrane helix</keyword>
<dbReference type="Pfam" id="PF11877">
    <property type="entry name" value="DUF3397"/>
    <property type="match status" value="1"/>
</dbReference>
<dbReference type="PIRSF" id="PIRSF030092">
    <property type="entry name" value="UCP030092"/>
    <property type="match status" value="1"/>
</dbReference>
<proteinExistence type="predicted"/>
<evidence type="ECO:0000313" key="2">
    <source>
        <dbReference type="EMBL" id="WHY87984.1"/>
    </source>
</evidence>
<accession>A0AA95MT17</accession>
<keyword evidence="1" id="KW-0812">Transmembrane</keyword>
<gene>
    <name evidence="2" type="ORF">QNH39_09150</name>
</gene>
<protein>
    <submittedName>
        <fullName evidence="2">DUF3397 domain-containing protein</fullName>
    </submittedName>
</protein>
<feature type="transmembrane region" description="Helical" evidence="1">
    <location>
        <begin position="6"/>
        <end position="21"/>
    </location>
</feature>
<evidence type="ECO:0000313" key="3">
    <source>
        <dbReference type="Proteomes" id="UP001178288"/>
    </source>
</evidence>
<dbReference type="InterPro" id="IPR016945">
    <property type="entry name" value="UCP030092"/>
</dbReference>
<dbReference type="Proteomes" id="UP001178288">
    <property type="component" value="Chromosome"/>
</dbReference>
<evidence type="ECO:0000256" key="1">
    <source>
        <dbReference type="SAM" id="Phobius"/>
    </source>
</evidence>
<keyword evidence="3" id="KW-1185">Reference proteome</keyword>
<dbReference type="InterPro" id="IPR024515">
    <property type="entry name" value="DUF3397"/>
</dbReference>